<accession>A0A7W6A5A2</accession>
<dbReference type="RefSeq" id="WP_183196021.1">
    <property type="nucleotide sequence ID" value="NZ_JACIDA010000001.1"/>
</dbReference>
<name>A0A7W6A5A2_9CAUL</name>
<comment type="caution">
    <text evidence="2">The sequence shown here is derived from an EMBL/GenBank/DDBJ whole genome shotgun (WGS) entry which is preliminary data.</text>
</comment>
<dbReference type="AlphaFoldDB" id="A0A7W6A5A2"/>
<organism evidence="2 3">
    <name type="scientific">Brevundimonas mediterranea</name>
    <dbReference type="NCBI Taxonomy" id="74329"/>
    <lineage>
        <taxon>Bacteria</taxon>
        <taxon>Pseudomonadati</taxon>
        <taxon>Pseudomonadota</taxon>
        <taxon>Alphaproteobacteria</taxon>
        <taxon>Caulobacterales</taxon>
        <taxon>Caulobacteraceae</taxon>
        <taxon>Brevundimonas</taxon>
    </lineage>
</organism>
<evidence type="ECO:0008006" key="4">
    <source>
        <dbReference type="Google" id="ProtNLM"/>
    </source>
</evidence>
<feature type="compositionally biased region" description="Basic and acidic residues" evidence="1">
    <location>
        <begin position="19"/>
        <end position="33"/>
    </location>
</feature>
<evidence type="ECO:0000256" key="1">
    <source>
        <dbReference type="SAM" id="MobiDB-lite"/>
    </source>
</evidence>
<feature type="region of interest" description="Disordered" evidence="1">
    <location>
        <begin position="1"/>
        <end position="36"/>
    </location>
</feature>
<gene>
    <name evidence="2" type="ORF">GGR11_001404</name>
</gene>
<evidence type="ECO:0000313" key="2">
    <source>
        <dbReference type="EMBL" id="MBB3871890.1"/>
    </source>
</evidence>
<dbReference type="Proteomes" id="UP000532936">
    <property type="component" value="Unassembled WGS sequence"/>
</dbReference>
<reference evidence="2 3" key="1">
    <citation type="submission" date="2020-08" db="EMBL/GenBank/DDBJ databases">
        <title>Genomic Encyclopedia of Type Strains, Phase IV (KMG-IV): sequencing the most valuable type-strain genomes for metagenomic binning, comparative biology and taxonomic classification.</title>
        <authorList>
            <person name="Goeker M."/>
        </authorList>
    </citation>
    <scope>NUCLEOTIDE SEQUENCE [LARGE SCALE GENOMIC DNA]</scope>
    <source>
        <strain evidence="2 3">DSM 14878</strain>
    </source>
</reference>
<dbReference type="EMBL" id="JACIDA010000001">
    <property type="protein sequence ID" value="MBB3871890.1"/>
    <property type="molecule type" value="Genomic_DNA"/>
</dbReference>
<sequence>MRSTPATKVTPATGQQMDRSNDPETTREMDKAAPEQAMISRRQRLTGQATGMGSVGFREAGAFDVGAGEDAAIDTPVTPGKKP</sequence>
<protein>
    <recommendedName>
        <fullName evidence="4">Tat pathway signal protein</fullName>
    </recommendedName>
</protein>
<evidence type="ECO:0000313" key="3">
    <source>
        <dbReference type="Proteomes" id="UP000532936"/>
    </source>
</evidence>
<proteinExistence type="predicted"/>
<feature type="compositionally biased region" description="Polar residues" evidence="1">
    <location>
        <begin position="1"/>
        <end position="18"/>
    </location>
</feature>